<organism evidence="1 2">
    <name type="scientific">Takifugu flavidus</name>
    <name type="common">sansaifugu</name>
    <dbReference type="NCBI Taxonomy" id="433684"/>
    <lineage>
        <taxon>Eukaryota</taxon>
        <taxon>Metazoa</taxon>
        <taxon>Chordata</taxon>
        <taxon>Craniata</taxon>
        <taxon>Vertebrata</taxon>
        <taxon>Euteleostomi</taxon>
        <taxon>Actinopterygii</taxon>
        <taxon>Neopterygii</taxon>
        <taxon>Teleostei</taxon>
        <taxon>Neoteleostei</taxon>
        <taxon>Acanthomorphata</taxon>
        <taxon>Eupercaria</taxon>
        <taxon>Tetraodontiformes</taxon>
        <taxon>Tetradontoidea</taxon>
        <taxon>Tetraodontidae</taxon>
        <taxon>Takifugu</taxon>
    </lineage>
</organism>
<evidence type="ECO:0000313" key="1">
    <source>
        <dbReference type="EMBL" id="TWW71673.1"/>
    </source>
</evidence>
<sequence>MSTKARLGIEDRPIRTLTELQDRDTES</sequence>
<dbReference type="Proteomes" id="UP000324091">
    <property type="component" value="Chromosome 16"/>
</dbReference>
<comment type="caution">
    <text evidence="1">The sequence shown here is derived from an EMBL/GenBank/DDBJ whole genome shotgun (WGS) entry which is preliminary data.</text>
</comment>
<protein>
    <submittedName>
        <fullName evidence="1">Uncharacterized protein</fullName>
    </submittedName>
</protein>
<dbReference type="EMBL" id="RHFK02000008">
    <property type="protein sequence ID" value="TWW71673.1"/>
    <property type="molecule type" value="Genomic_DNA"/>
</dbReference>
<proteinExistence type="predicted"/>
<name>A0A5C6NWL0_9TELE</name>
<dbReference type="AlphaFoldDB" id="A0A5C6NWL0"/>
<reference evidence="1 2" key="1">
    <citation type="submission" date="2019-04" db="EMBL/GenBank/DDBJ databases">
        <title>Chromosome genome assembly for Takifugu flavidus.</title>
        <authorList>
            <person name="Xiao S."/>
        </authorList>
    </citation>
    <scope>NUCLEOTIDE SEQUENCE [LARGE SCALE GENOMIC DNA]</scope>
    <source>
        <strain evidence="1">HTHZ2018</strain>
        <tissue evidence="1">Muscle</tissue>
    </source>
</reference>
<accession>A0A5C6NWL0</accession>
<keyword evidence="2" id="KW-1185">Reference proteome</keyword>
<evidence type="ECO:0000313" key="2">
    <source>
        <dbReference type="Proteomes" id="UP000324091"/>
    </source>
</evidence>
<gene>
    <name evidence="1" type="ORF">D4764_16G0001700</name>
</gene>